<feature type="compositionally biased region" description="Basic and acidic residues" evidence="1">
    <location>
        <begin position="1"/>
        <end position="10"/>
    </location>
</feature>
<proteinExistence type="predicted"/>
<feature type="region of interest" description="Disordered" evidence="1">
    <location>
        <begin position="1"/>
        <end position="28"/>
    </location>
</feature>
<name>A0A0G4HRZ3_9ALVE</name>
<sequence>MASESDRYTAFEEDQKEMQKGTERSFGPTCLALKSRPPSLLSSLSPDLTSAQYPLLSFSLHYAALDLFPVRRGSRVGVAPRSRDFPPLLTMQGGRDRRSPDALCGGVHCLADVSVRLVAKGQVHALTHRLCAQQRHVILWTLGSRVLIFQGSGQVELWCMIITSETPERGSSATAAGSEVMLHPSASSCLPVLLTPFLYACL</sequence>
<reference evidence="2" key="1">
    <citation type="submission" date="2014-11" db="EMBL/GenBank/DDBJ databases">
        <authorList>
            <person name="Otto D Thomas"/>
            <person name="Naeem Raeece"/>
        </authorList>
    </citation>
    <scope>NUCLEOTIDE SEQUENCE</scope>
</reference>
<protein>
    <submittedName>
        <fullName evidence="2">Uncharacterized protein</fullName>
    </submittedName>
</protein>
<accession>A0A0G4HRZ3</accession>
<evidence type="ECO:0000313" key="2">
    <source>
        <dbReference type="EMBL" id="CEM47081.1"/>
    </source>
</evidence>
<organism evidence="2">
    <name type="scientific">Chromera velia CCMP2878</name>
    <dbReference type="NCBI Taxonomy" id="1169474"/>
    <lineage>
        <taxon>Eukaryota</taxon>
        <taxon>Sar</taxon>
        <taxon>Alveolata</taxon>
        <taxon>Colpodellida</taxon>
        <taxon>Chromeraceae</taxon>
        <taxon>Chromera</taxon>
    </lineage>
</organism>
<dbReference type="AlphaFoldDB" id="A0A0G4HRZ3"/>
<evidence type="ECO:0000256" key="1">
    <source>
        <dbReference type="SAM" id="MobiDB-lite"/>
    </source>
</evidence>
<dbReference type="EMBL" id="CDMZ01003635">
    <property type="protein sequence ID" value="CEM47081.1"/>
    <property type="molecule type" value="Genomic_DNA"/>
</dbReference>
<dbReference type="VEuPathDB" id="CryptoDB:Cvel_8172"/>
<gene>
    <name evidence="2" type="ORF">Cvel_8172</name>
</gene>